<evidence type="ECO:0000313" key="4">
    <source>
        <dbReference type="Proteomes" id="UP000738376"/>
    </source>
</evidence>
<protein>
    <submittedName>
        <fullName evidence="2">ATP-binding protein</fullName>
    </submittedName>
</protein>
<sequence length="292" mass="34264">MAKELQVPNLTAIIGEFGSGKSLYSLELGLYLANKYHKRIATNMLLNYEALIVYCRSQGLNWLLEHRPFYYYGNLEPSSLLDFRNSVVICDEAGSLFHARFWKSTTKDFLLKLSQLRKLNIHLILTYQYVEQIDKTFREQTQHFVFCFAETKYSKKLNLPQLLFRSRYHFNRRRFEQYETDLPFRHHPIKPKLAALNYGIDLPPLAWLLAELRKLIFLFFLIPRNWDIPKVRDYLLVNSDRFTLLFACFDSSKAIAVPTSNVTHLFVPLSPSRSVQSPPTVAKFISVRKVNN</sequence>
<dbReference type="SUPFAM" id="SSF52540">
    <property type="entry name" value="P-loop containing nucleoside triphosphate hydrolases"/>
    <property type="match status" value="1"/>
</dbReference>
<evidence type="ECO:0000313" key="3">
    <source>
        <dbReference type="EMBL" id="NMF57879.1"/>
    </source>
</evidence>
<reference evidence="2 4" key="1">
    <citation type="submission" date="2020-03" db="EMBL/GenBank/DDBJ databases">
        <title>Draft Genome Sequence of 2-Methylisoborneol Producing Pseudanabaena yagii Strain GIHE-NHR1 Isolated from North Han River in South Korea.</title>
        <authorList>
            <person name="Jeong J."/>
        </authorList>
    </citation>
    <scope>NUCLEOTIDE SEQUENCE [LARGE SCALE GENOMIC DNA]</scope>
    <source>
        <strain evidence="2 4">GIHE-NHR1</strain>
    </source>
</reference>
<dbReference type="EMBL" id="JAAVJL010000001">
    <property type="protein sequence ID" value="NMF57106.1"/>
    <property type="molecule type" value="Genomic_DNA"/>
</dbReference>
<dbReference type="InterPro" id="IPR027417">
    <property type="entry name" value="P-loop_NTPase"/>
</dbReference>
<dbReference type="Pfam" id="PF05707">
    <property type="entry name" value="Zot"/>
    <property type="match status" value="1"/>
</dbReference>
<proteinExistence type="predicted"/>
<evidence type="ECO:0000313" key="2">
    <source>
        <dbReference type="EMBL" id="NMF57106.1"/>
    </source>
</evidence>
<dbReference type="InterPro" id="IPR008900">
    <property type="entry name" value="Zot_N"/>
</dbReference>
<dbReference type="GO" id="GO:0005524">
    <property type="term" value="F:ATP binding"/>
    <property type="evidence" value="ECO:0007669"/>
    <property type="project" value="UniProtKB-KW"/>
</dbReference>
<keyword evidence="2" id="KW-0547">Nucleotide-binding</keyword>
<dbReference type="Gene3D" id="3.40.50.300">
    <property type="entry name" value="P-loop containing nucleotide triphosphate hydrolases"/>
    <property type="match status" value="1"/>
</dbReference>
<organism evidence="2 4">
    <name type="scientific">Pseudanabaena yagii GIHE-NHR1</name>
    <dbReference type="NCBI Taxonomy" id="2722753"/>
    <lineage>
        <taxon>Bacteria</taxon>
        <taxon>Bacillati</taxon>
        <taxon>Cyanobacteriota</taxon>
        <taxon>Cyanophyceae</taxon>
        <taxon>Pseudanabaenales</taxon>
        <taxon>Pseudanabaenaceae</taxon>
        <taxon>Pseudanabaena</taxon>
        <taxon>Pseudanabaena yagii</taxon>
    </lineage>
</organism>
<dbReference type="RefSeq" id="WP_169362180.1">
    <property type="nucleotide sequence ID" value="NZ_JAAVJL010000001.1"/>
</dbReference>
<keyword evidence="4" id="KW-1185">Reference proteome</keyword>
<feature type="domain" description="Zona occludens toxin N-terminal" evidence="1">
    <location>
        <begin position="15"/>
        <end position="147"/>
    </location>
</feature>
<evidence type="ECO:0000259" key="1">
    <source>
        <dbReference type="Pfam" id="PF05707"/>
    </source>
</evidence>
<dbReference type="EMBL" id="JAAVJL010000001">
    <property type="protein sequence ID" value="NMF57879.1"/>
    <property type="molecule type" value="Genomic_DNA"/>
</dbReference>
<keyword evidence="2" id="KW-0067">ATP-binding</keyword>
<gene>
    <name evidence="2" type="ORF">HC246_03515</name>
    <name evidence="3" type="ORF">HC246_07560</name>
</gene>
<name>A0ABX1LP68_9CYAN</name>
<comment type="caution">
    <text evidence="2">The sequence shown here is derived from an EMBL/GenBank/DDBJ whole genome shotgun (WGS) entry which is preliminary data.</text>
</comment>
<dbReference type="Proteomes" id="UP000738376">
    <property type="component" value="Unassembled WGS sequence"/>
</dbReference>
<accession>A0ABX1LP68</accession>